<organism evidence="1">
    <name type="scientific">Candidatus Kentrum sp. TC</name>
    <dbReference type="NCBI Taxonomy" id="2126339"/>
    <lineage>
        <taxon>Bacteria</taxon>
        <taxon>Pseudomonadati</taxon>
        <taxon>Pseudomonadota</taxon>
        <taxon>Gammaproteobacteria</taxon>
        <taxon>Candidatus Kentrum</taxon>
    </lineage>
</organism>
<dbReference type="InterPro" id="IPR046897">
    <property type="entry name" value="ABC-3C_MC6"/>
</dbReference>
<proteinExistence type="predicted"/>
<accession>A0A450ZNZ5</accession>
<reference evidence="1" key="1">
    <citation type="submission" date="2019-02" db="EMBL/GenBank/DDBJ databases">
        <authorList>
            <person name="Gruber-Vodicka R. H."/>
            <person name="Seah K. B. B."/>
        </authorList>
    </citation>
    <scope>NUCLEOTIDE SEQUENCE</scope>
    <source>
        <strain evidence="1">BECK_BZ126</strain>
    </source>
</reference>
<name>A0A450ZNZ5_9GAMM</name>
<dbReference type="Pfam" id="PF20293">
    <property type="entry name" value="MC6"/>
    <property type="match status" value="1"/>
</dbReference>
<dbReference type="EMBL" id="CAADFW010000007">
    <property type="protein sequence ID" value="VFK55579.1"/>
    <property type="molecule type" value="Genomic_DNA"/>
</dbReference>
<gene>
    <name evidence="1" type="ORF">BECKTC1821F_GA0114240_100736</name>
</gene>
<protein>
    <submittedName>
        <fullName evidence="1">Uncharacterized protein</fullName>
    </submittedName>
</protein>
<sequence length="82" mass="9179">MILPSKHISQERALLTIGARILRRLDHPKTVSAVWEEFSARAGEASHTTPSIGYDYFVLALDLLFLMGAIEPRDGLLYRNAP</sequence>
<evidence type="ECO:0000313" key="1">
    <source>
        <dbReference type="EMBL" id="VFK55579.1"/>
    </source>
</evidence>
<dbReference type="AlphaFoldDB" id="A0A450ZNZ5"/>